<organism evidence="1 2">
    <name type="scientific">Rariglobus hedericola</name>
    <dbReference type="NCBI Taxonomy" id="2597822"/>
    <lineage>
        <taxon>Bacteria</taxon>
        <taxon>Pseudomonadati</taxon>
        <taxon>Verrucomicrobiota</taxon>
        <taxon>Opitutia</taxon>
        <taxon>Opitutales</taxon>
        <taxon>Opitutaceae</taxon>
        <taxon>Rariglobus</taxon>
    </lineage>
</organism>
<protein>
    <submittedName>
        <fullName evidence="1">Uncharacterized protein</fullName>
    </submittedName>
</protein>
<gene>
    <name evidence="1" type="ORF">FPL22_04740</name>
</gene>
<dbReference type="Proteomes" id="UP000315648">
    <property type="component" value="Unassembled WGS sequence"/>
</dbReference>
<reference evidence="1 2" key="1">
    <citation type="submission" date="2019-07" db="EMBL/GenBank/DDBJ databases">
        <title>Description of 53C-WASEF.</title>
        <authorList>
            <person name="Pitt A."/>
            <person name="Hahn M.W."/>
        </authorList>
    </citation>
    <scope>NUCLEOTIDE SEQUENCE [LARGE SCALE GENOMIC DNA]</scope>
    <source>
        <strain evidence="1 2">53C-WASEF</strain>
    </source>
</reference>
<dbReference type="AlphaFoldDB" id="A0A556QPP3"/>
<name>A0A556QPP3_9BACT</name>
<evidence type="ECO:0000313" key="2">
    <source>
        <dbReference type="Proteomes" id="UP000315648"/>
    </source>
</evidence>
<dbReference type="EMBL" id="VMBG01000001">
    <property type="protein sequence ID" value="TSJ78614.1"/>
    <property type="molecule type" value="Genomic_DNA"/>
</dbReference>
<comment type="caution">
    <text evidence="1">The sequence shown here is derived from an EMBL/GenBank/DDBJ whole genome shotgun (WGS) entry which is preliminary data.</text>
</comment>
<dbReference type="RefSeq" id="WP_144228955.1">
    <property type="nucleotide sequence ID" value="NZ_CBCRVV010000002.1"/>
</dbReference>
<keyword evidence="2" id="KW-1185">Reference proteome</keyword>
<proteinExistence type="predicted"/>
<evidence type="ECO:0000313" key="1">
    <source>
        <dbReference type="EMBL" id="TSJ78614.1"/>
    </source>
</evidence>
<dbReference type="OrthoDB" id="197276at2"/>
<accession>A0A556QPP3</accession>
<sequence>MRLPKVLPSDLLTKLPRESEWHSEEWTLDTTSAHKHFFGKSLEEAEMMFGENSMLYQEDVMWMPFIPCCYYLQAYSRYLLSDDSALDPDGASCYIALIDWLGEDARRIPANLSSLIQRTLLRISTLQGFYGADVAIYGSFEERVGKIKLA</sequence>